<dbReference type="GO" id="GO:0008094">
    <property type="term" value="F:ATP-dependent activity, acting on DNA"/>
    <property type="evidence" value="ECO:0007669"/>
    <property type="project" value="TreeGrafter"/>
</dbReference>
<dbReference type="EMBL" id="JWZX01000319">
    <property type="protein sequence ID" value="KOO53232.1"/>
    <property type="molecule type" value="Genomic_DNA"/>
</dbReference>
<dbReference type="Pfam" id="PF00176">
    <property type="entry name" value="SNF2-rel_dom"/>
    <property type="match status" value="1"/>
</dbReference>
<keyword evidence="3" id="KW-0067">ATP-binding</keyword>
<dbReference type="Gene3D" id="3.40.50.10810">
    <property type="entry name" value="Tandem AAA-ATPase domain"/>
    <property type="match status" value="2"/>
</dbReference>
<dbReference type="SMART" id="SM00487">
    <property type="entry name" value="DEXDc"/>
    <property type="match status" value="1"/>
</dbReference>
<dbReference type="GO" id="GO:0016787">
    <property type="term" value="F:hydrolase activity"/>
    <property type="evidence" value="ECO:0007669"/>
    <property type="project" value="UniProtKB-KW"/>
</dbReference>
<keyword evidence="1" id="KW-0547">Nucleotide-binding</keyword>
<evidence type="ECO:0000313" key="7">
    <source>
        <dbReference type="Proteomes" id="UP000037460"/>
    </source>
</evidence>
<sequence length="771" mass="82186">MSSGRLAALFERLGDIDRPVPTQRVGWTTPTGATLDHDVLEFIVARLLGQDLAALGSTCSSLRALAACSYIGLRLTLFPHQRASLAFMMAAEASCQRGGILADEPGTGKTVTILSLLCKTAGLRSRAPANVAQARAEAADEEWASLALPFKRELAYAILKDVRTRCPRGFALFGSSGEQAAAELEGYLALVPTPPPDFAALKSDTAIGAFPSRSAFDEAVRAVPQAALTYWSSHVASHSHPHGPAAAAELASVAKELQDVLETVLESHGPKGSKSGKGSKLGIQGRVSKSRSAGSSVGGPLRSCATLLVVPRPLVPHWREQLEWHVHTGALGGPVIVDDHGPAELRDLYSASELAAAAVVVTSSERLSQEHRHAHRGDGRPSVLCEVAWVRLICDEGHSLGGGAITHTKVLLQELSVERRWVMSGTPAKETSDADGCATLGGLLSFLRHPKHSLWKGVARRLLAHAEGAEDAALAFLAPIMVRNLKRKIAVPHPIRSTRFLECSAAERLAYNSLVAFFQANLVLTGLQGAVTGAGADVSLLHHNNLKSARKAVENVRLASNGGGKQLATLSPHYFRECCAWLSERYRAPSRVVERACAFMTAAQSGDATPCDKCGLPLLLQLLMPMCGHLCCPECVDSASAASSAAAEEGGEQAARHDDFPSLRGGARHAEGVRELCACPVCAEALPELEYLKCPRCDDVVCSHGERRVLTQAHPLDAFAYVQPGFDLQWSETLREAEARALAHAYELQRREEARAAAKVAPTALPSSSRR</sequence>
<dbReference type="PANTHER" id="PTHR45626">
    <property type="entry name" value="TRANSCRIPTION TERMINATION FACTOR 2-RELATED"/>
    <property type="match status" value="1"/>
</dbReference>
<reference evidence="7" key="1">
    <citation type="journal article" date="2015" name="PLoS Genet.">
        <title>Genome Sequence and Transcriptome Analyses of Chrysochromulina tobin: Metabolic Tools for Enhanced Algal Fitness in the Prominent Order Prymnesiales (Haptophyceae).</title>
        <authorList>
            <person name="Hovde B.T."/>
            <person name="Deodato C.R."/>
            <person name="Hunsperger H.M."/>
            <person name="Ryken S.A."/>
            <person name="Yost W."/>
            <person name="Jha R.K."/>
            <person name="Patterson J."/>
            <person name="Monnat R.J. Jr."/>
            <person name="Barlow S.B."/>
            <person name="Starkenburg S.R."/>
            <person name="Cattolico R.A."/>
        </authorList>
    </citation>
    <scope>NUCLEOTIDE SEQUENCE</scope>
    <source>
        <strain evidence="7">CCMP291</strain>
    </source>
</reference>
<dbReference type="GO" id="GO:0005524">
    <property type="term" value="F:ATP binding"/>
    <property type="evidence" value="ECO:0007669"/>
    <property type="project" value="UniProtKB-KW"/>
</dbReference>
<organism evidence="6 7">
    <name type="scientific">Chrysochromulina tobinii</name>
    <dbReference type="NCBI Taxonomy" id="1460289"/>
    <lineage>
        <taxon>Eukaryota</taxon>
        <taxon>Haptista</taxon>
        <taxon>Haptophyta</taxon>
        <taxon>Prymnesiophyceae</taxon>
        <taxon>Prymnesiales</taxon>
        <taxon>Chrysochromulinaceae</taxon>
        <taxon>Chrysochromulina</taxon>
    </lineage>
</organism>
<feature type="domain" description="Helicase ATP-binding" evidence="5">
    <location>
        <begin position="73"/>
        <end position="461"/>
    </location>
</feature>
<feature type="region of interest" description="Disordered" evidence="4">
    <location>
        <begin position="266"/>
        <end position="299"/>
    </location>
</feature>
<evidence type="ECO:0000259" key="5">
    <source>
        <dbReference type="SMART" id="SM00487"/>
    </source>
</evidence>
<accession>A0A0M0LQQ8</accession>
<comment type="caution">
    <text evidence="6">The sequence shown here is derived from an EMBL/GenBank/DDBJ whole genome shotgun (WGS) entry which is preliminary data.</text>
</comment>
<dbReference type="InterPro" id="IPR050628">
    <property type="entry name" value="SNF2_RAD54_helicase_TF"/>
</dbReference>
<proteinExistence type="predicted"/>
<evidence type="ECO:0000256" key="3">
    <source>
        <dbReference type="ARBA" id="ARBA00022840"/>
    </source>
</evidence>
<evidence type="ECO:0000313" key="6">
    <source>
        <dbReference type="EMBL" id="KOO53232.1"/>
    </source>
</evidence>
<keyword evidence="7" id="KW-1185">Reference proteome</keyword>
<dbReference type="AlphaFoldDB" id="A0A0M0LQQ8"/>
<dbReference type="GO" id="GO:0005634">
    <property type="term" value="C:nucleus"/>
    <property type="evidence" value="ECO:0007669"/>
    <property type="project" value="TreeGrafter"/>
</dbReference>
<gene>
    <name evidence="6" type="ORF">Ctob_012249</name>
</gene>
<feature type="non-terminal residue" evidence="6">
    <location>
        <position position="771"/>
    </location>
</feature>
<dbReference type="InterPro" id="IPR014001">
    <property type="entry name" value="Helicase_ATP-bd"/>
</dbReference>
<dbReference type="SUPFAM" id="SSF52540">
    <property type="entry name" value="P-loop containing nucleoside triphosphate hydrolases"/>
    <property type="match status" value="1"/>
</dbReference>
<dbReference type="InterPro" id="IPR000330">
    <property type="entry name" value="SNF2_N"/>
</dbReference>
<dbReference type="InterPro" id="IPR038718">
    <property type="entry name" value="SNF2-like_sf"/>
</dbReference>
<keyword evidence="2" id="KW-0378">Hydrolase</keyword>
<dbReference type="InterPro" id="IPR027417">
    <property type="entry name" value="P-loop_NTPase"/>
</dbReference>
<dbReference type="GO" id="GO:0006281">
    <property type="term" value="P:DNA repair"/>
    <property type="evidence" value="ECO:0007669"/>
    <property type="project" value="TreeGrafter"/>
</dbReference>
<dbReference type="OrthoDB" id="448448at2759"/>
<evidence type="ECO:0000256" key="4">
    <source>
        <dbReference type="SAM" id="MobiDB-lite"/>
    </source>
</evidence>
<feature type="compositionally biased region" description="Low complexity" evidence="4">
    <location>
        <begin position="270"/>
        <end position="280"/>
    </location>
</feature>
<evidence type="ECO:0000256" key="1">
    <source>
        <dbReference type="ARBA" id="ARBA00022741"/>
    </source>
</evidence>
<name>A0A0M0LQQ8_9EUKA</name>
<dbReference type="Proteomes" id="UP000037460">
    <property type="component" value="Unassembled WGS sequence"/>
</dbReference>
<dbReference type="PANTHER" id="PTHR45626:SF14">
    <property type="entry name" value="ATP-DEPENDENT DNA HELICASE (EUROFUNG)"/>
    <property type="match status" value="1"/>
</dbReference>
<protein>
    <submittedName>
        <fullName evidence="6">F-box protein</fullName>
    </submittedName>
</protein>
<evidence type="ECO:0000256" key="2">
    <source>
        <dbReference type="ARBA" id="ARBA00022801"/>
    </source>
</evidence>